<dbReference type="RefSeq" id="WP_183593911.1">
    <property type="nucleotide sequence ID" value="NZ_JACHWR010000002.1"/>
</dbReference>
<keyword evidence="2" id="KW-1185">Reference proteome</keyword>
<sequence>MPDRDRVHSSSASSFSMLAAAGGGVSSSGMPTIADGTSTIAITQPVTSATRRPATAPPIMSIRVRRSSRTNQLPSRPNGVAVRAGFGGAGIIA</sequence>
<reference evidence="1 2" key="1">
    <citation type="submission" date="2020-08" db="EMBL/GenBank/DDBJ databases">
        <title>Sequencing the genomes of 1000 actinobacteria strains.</title>
        <authorList>
            <person name="Klenk H.-P."/>
        </authorList>
    </citation>
    <scope>NUCLEOTIDE SEQUENCE [LARGE SCALE GENOMIC DNA]</scope>
    <source>
        <strain evidence="1 2">DSM 105498</strain>
    </source>
</reference>
<name>A0A7W4VZ30_9ACTN</name>
<gene>
    <name evidence="1" type="ORF">FHU40_003780</name>
</gene>
<comment type="caution">
    <text evidence="1">The sequence shown here is derived from an EMBL/GenBank/DDBJ whole genome shotgun (WGS) entry which is preliminary data.</text>
</comment>
<proteinExistence type="predicted"/>
<organism evidence="1 2">
    <name type="scientific">Nocardioides soli</name>
    <dbReference type="NCBI Taxonomy" id="1036020"/>
    <lineage>
        <taxon>Bacteria</taxon>
        <taxon>Bacillati</taxon>
        <taxon>Actinomycetota</taxon>
        <taxon>Actinomycetes</taxon>
        <taxon>Propionibacteriales</taxon>
        <taxon>Nocardioidaceae</taxon>
        <taxon>Nocardioides</taxon>
    </lineage>
</organism>
<protein>
    <submittedName>
        <fullName evidence="1">Uncharacterized protein</fullName>
    </submittedName>
</protein>
<evidence type="ECO:0000313" key="2">
    <source>
        <dbReference type="Proteomes" id="UP000589626"/>
    </source>
</evidence>
<evidence type="ECO:0000313" key="1">
    <source>
        <dbReference type="EMBL" id="MBB3043962.1"/>
    </source>
</evidence>
<dbReference type="AlphaFoldDB" id="A0A7W4VZ30"/>
<dbReference type="Proteomes" id="UP000589626">
    <property type="component" value="Unassembled WGS sequence"/>
</dbReference>
<accession>A0A7W4VZ30</accession>
<dbReference type="EMBL" id="JACHWR010000002">
    <property type="protein sequence ID" value="MBB3043962.1"/>
    <property type="molecule type" value="Genomic_DNA"/>
</dbReference>